<organism evidence="1 2">
    <name type="scientific">Pistacia atlantica</name>
    <dbReference type="NCBI Taxonomy" id="434234"/>
    <lineage>
        <taxon>Eukaryota</taxon>
        <taxon>Viridiplantae</taxon>
        <taxon>Streptophyta</taxon>
        <taxon>Embryophyta</taxon>
        <taxon>Tracheophyta</taxon>
        <taxon>Spermatophyta</taxon>
        <taxon>Magnoliopsida</taxon>
        <taxon>eudicotyledons</taxon>
        <taxon>Gunneridae</taxon>
        <taxon>Pentapetalae</taxon>
        <taxon>rosids</taxon>
        <taxon>malvids</taxon>
        <taxon>Sapindales</taxon>
        <taxon>Anacardiaceae</taxon>
        <taxon>Pistacia</taxon>
    </lineage>
</organism>
<name>A0ACC1BG15_9ROSI</name>
<gene>
    <name evidence="1" type="ORF">Patl1_27338</name>
</gene>
<dbReference type="EMBL" id="CM047901">
    <property type="protein sequence ID" value="KAJ0097885.1"/>
    <property type="molecule type" value="Genomic_DNA"/>
</dbReference>
<protein>
    <submittedName>
        <fullName evidence="1">Uncharacterized protein</fullName>
    </submittedName>
</protein>
<sequence>MGRVKLQITRIENTTNRQVTFSKRRNGLIKKAYELSVLCDIDIALIMFSPSGRLSLFSSKRRIEDVLTRYINLSNQATGSVIQNREYLLSTIKKIQAEDDQTDLQLSKPEVVNKNIEKQLSDYHVSSYNPFNLPMYNDAQGGVSNSLEEEVINWLPNEINGQNPSQIRVESEPSTSINPMSLEGFNISNLSNNNSDESLSPWHQYTATELLTAFLTPNSFLQLKDNDVEGQDILAMASQQQVDATSNCPQVTSRVIDEGSN</sequence>
<evidence type="ECO:0000313" key="1">
    <source>
        <dbReference type="EMBL" id="KAJ0097885.1"/>
    </source>
</evidence>
<comment type="caution">
    <text evidence="1">The sequence shown here is derived from an EMBL/GenBank/DDBJ whole genome shotgun (WGS) entry which is preliminary data.</text>
</comment>
<accession>A0ACC1BG15</accession>
<keyword evidence="2" id="KW-1185">Reference proteome</keyword>
<evidence type="ECO:0000313" key="2">
    <source>
        <dbReference type="Proteomes" id="UP001164250"/>
    </source>
</evidence>
<dbReference type="Proteomes" id="UP001164250">
    <property type="component" value="Chromosome 5"/>
</dbReference>
<reference evidence="2" key="1">
    <citation type="journal article" date="2023" name="G3 (Bethesda)">
        <title>Genome assembly and association tests identify interacting loci associated with vigor, precocity, and sex in interspecific pistachio rootstocks.</title>
        <authorList>
            <person name="Palmer W."/>
            <person name="Jacygrad E."/>
            <person name="Sagayaradj S."/>
            <person name="Cavanaugh K."/>
            <person name="Han R."/>
            <person name="Bertier L."/>
            <person name="Beede B."/>
            <person name="Kafkas S."/>
            <person name="Golino D."/>
            <person name="Preece J."/>
            <person name="Michelmore R."/>
        </authorList>
    </citation>
    <scope>NUCLEOTIDE SEQUENCE [LARGE SCALE GENOMIC DNA]</scope>
</reference>
<proteinExistence type="predicted"/>